<accession>A0A1J9QA20</accession>
<evidence type="ECO:0000256" key="1">
    <source>
        <dbReference type="SAM" id="MobiDB-lite"/>
    </source>
</evidence>
<evidence type="ECO:0000313" key="3">
    <source>
        <dbReference type="Proteomes" id="UP000242791"/>
    </source>
</evidence>
<dbReference type="EMBL" id="LGTZ01000335">
    <property type="protein sequence ID" value="OJD25678.1"/>
    <property type="molecule type" value="Genomic_DNA"/>
</dbReference>
<keyword evidence="3" id="KW-1185">Reference proteome</keyword>
<dbReference type="VEuPathDB" id="FungiDB:ACJ73_02955"/>
<protein>
    <submittedName>
        <fullName evidence="2">Uncharacterized protein</fullName>
    </submittedName>
</protein>
<name>A0A1J9QA20_9EURO</name>
<dbReference type="Proteomes" id="UP000242791">
    <property type="component" value="Unassembled WGS sequence"/>
</dbReference>
<dbReference type="AlphaFoldDB" id="A0A1J9QA20"/>
<proteinExistence type="predicted"/>
<organism evidence="2 3">
    <name type="scientific">Blastomyces percursus</name>
    <dbReference type="NCBI Taxonomy" id="1658174"/>
    <lineage>
        <taxon>Eukaryota</taxon>
        <taxon>Fungi</taxon>
        <taxon>Dikarya</taxon>
        <taxon>Ascomycota</taxon>
        <taxon>Pezizomycotina</taxon>
        <taxon>Eurotiomycetes</taxon>
        <taxon>Eurotiomycetidae</taxon>
        <taxon>Onygenales</taxon>
        <taxon>Ajellomycetaceae</taxon>
        <taxon>Blastomyces</taxon>
    </lineage>
</organism>
<gene>
    <name evidence="2" type="ORF">ACJ73_02955</name>
</gene>
<reference evidence="2 3" key="1">
    <citation type="submission" date="2015-08" db="EMBL/GenBank/DDBJ databases">
        <title>Emmonsia species relationships and genome sequence.</title>
        <authorList>
            <person name="Cuomo C.A."/>
            <person name="Schwartz I.S."/>
            <person name="Kenyon C."/>
            <person name="De Hoog G.S."/>
            <person name="Govender N.P."/>
            <person name="Botha A."/>
            <person name="Moreno L."/>
            <person name="De Vries M."/>
            <person name="Munoz J.F."/>
            <person name="Stielow J.B."/>
        </authorList>
    </citation>
    <scope>NUCLEOTIDE SEQUENCE [LARGE SCALE GENOMIC DNA]</scope>
    <source>
        <strain evidence="2 3">EI222</strain>
    </source>
</reference>
<sequence>MGEIQVNKPHEILLTAEAVKKGPGETGNAYQSIDQIKLETSNQGKACNCRVLPNPTYARVGSATRRRTGPGPVWTHRISVRGGSLNQQQVR</sequence>
<feature type="region of interest" description="Disordered" evidence="1">
    <location>
        <begin position="60"/>
        <end position="91"/>
    </location>
</feature>
<comment type="caution">
    <text evidence="2">The sequence shown here is derived from an EMBL/GenBank/DDBJ whole genome shotgun (WGS) entry which is preliminary data.</text>
</comment>
<evidence type="ECO:0000313" key="2">
    <source>
        <dbReference type="EMBL" id="OJD25678.1"/>
    </source>
</evidence>